<dbReference type="CDD" id="cd03230">
    <property type="entry name" value="ABC_DR_subfamily_A"/>
    <property type="match status" value="1"/>
</dbReference>
<dbReference type="GO" id="GO:0016887">
    <property type="term" value="F:ATP hydrolysis activity"/>
    <property type="evidence" value="ECO:0007669"/>
    <property type="project" value="InterPro"/>
</dbReference>
<evidence type="ECO:0000259" key="12">
    <source>
        <dbReference type="PROSITE" id="PS50893"/>
    </source>
</evidence>
<dbReference type="Pfam" id="PF00512">
    <property type="entry name" value="HisKA"/>
    <property type="match status" value="1"/>
</dbReference>
<dbReference type="SMART" id="SM00065">
    <property type="entry name" value="GAF"/>
    <property type="match status" value="1"/>
</dbReference>
<dbReference type="Pfam" id="PF13185">
    <property type="entry name" value="GAF_2"/>
    <property type="match status" value="1"/>
</dbReference>
<feature type="domain" description="ABC transporter" evidence="12">
    <location>
        <begin position="6"/>
        <end position="239"/>
    </location>
</feature>
<dbReference type="KEGG" id="euz:DVS28_a3315"/>
<feature type="domain" description="Histidine kinase" evidence="11">
    <location>
        <begin position="605"/>
        <end position="818"/>
    </location>
</feature>
<dbReference type="InterPro" id="IPR003661">
    <property type="entry name" value="HisK_dim/P_dom"/>
</dbReference>
<dbReference type="InterPro" id="IPR005467">
    <property type="entry name" value="His_kinase_dom"/>
</dbReference>
<keyword evidence="5" id="KW-0808">Transferase</keyword>
<comment type="subcellular location">
    <subcellularLocation>
        <location evidence="2">Cell membrane</location>
    </subcellularLocation>
</comment>
<feature type="compositionally biased region" description="Basic and acidic residues" evidence="10">
    <location>
        <begin position="828"/>
        <end position="842"/>
    </location>
</feature>
<evidence type="ECO:0000313" key="14">
    <source>
        <dbReference type="Proteomes" id="UP000264006"/>
    </source>
</evidence>
<dbReference type="SUPFAM" id="SSF55781">
    <property type="entry name" value="GAF domain-like"/>
    <property type="match status" value="1"/>
</dbReference>
<dbReference type="FunFam" id="1.10.287.130:FF:000001">
    <property type="entry name" value="Two-component sensor histidine kinase"/>
    <property type="match status" value="1"/>
</dbReference>
<evidence type="ECO:0000256" key="10">
    <source>
        <dbReference type="SAM" id="MobiDB-lite"/>
    </source>
</evidence>
<dbReference type="InterPro" id="IPR029016">
    <property type="entry name" value="GAF-like_dom_sf"/>
</dbReference>
<dbReference type="InterPro" id="IPR036890">
    <property type="entry name" value="HATPase_C_sf"/>
</dbReference>
<evidence type="ECO:0000256" key="8">
    <source>
        <dbReference type="ARBA" id="ARBA00022840"/>
    </source>
</evidence>
<dbReference type="EC" id="2.7.13.3" evidence="3"/>
<dbReference type="InterPro" id="IPR003593">
    <property type="entry name" value="AAA+_ATPase"/>
</dbReference>
<dbReference type="GO" id="GO:0005524">
    <property type="term" value="F:ATP binding"/>
    <property type="evidence" value="ECO:0007669"/>
    <property type="project" value="UniProtKB-KW"/>
</dbReference>
<dbReference type="PANTHER" id="PTHR43790:SF8">
    <property type="entry name" value="SUGAR ABC TRANSPORTER ATP-BINDING PROTEIN"/>
    <property type="match status" value="1"/>
</dbReference>
<evidence type="ECO:0000256" key="9">
    <source>
        <dbReference type="ARBA" id="ARBA00023012"/>
    </source>
</evidence>
<dbReference type="InterPro" id="IPR050107">
    <property type="entry name" value="ABC_carbohydrate_import_ATPase"/>
</dbReference>
<dbReference type="PROSITE" id="PS50893">
    <property type="entry name" value="ABC_TRANSPORTER_2"/>
    <property type="match status" value="1"/>
</dbReference>
<dbReference type="GO" id="GO:0000155">
    <property type="term" value="F:phosphorelay sensor kinase activity"/>
    <property type="evidence" value="ECO:0007669"/>
    <property type="project" value="InterPro"/>
</dbReference>
<dbReference type="RefSeq" id="WP_114592399.1">
    <property type="nucleotide sequence ID" value="NZ_CP031165.1"/>
</dbReference>
<dbReference type="SUPFAM" id="SSF52540">
    <property type="entry name" value="P-loop containing nucleoside triphosphate hydrolases"/>
    <property type="match status" value="1"/>
</dbReference>
<sequence length="842" mass="88720">MSRGVLEVRNVHRRFATVDVLRGVDFVVHPDELIALVGENGAGKTTLVRCIAGALAPDHGSVVVDGRALNGTGSAPPPGLEVVWQDLALCDNLDVIDNLFLGREEGSLLGRREDEQVRARQLFDRLGVAMPAPDRPVATFSGGQRQTIALARTLVRPPALLVLDEPTGALDSAGVHAVRSLLKGMRAQRTAILLISHDLELVCEVADRVLVLRDGVISHDVRRPDLTPDLLRGCMSGLEADVLARQQLHGLRSLVDQLADVEPTDVLPLVVSAVGVALEQPRLALHLHRPRSGDGPVGEGHTALLRLGAAIGLSGPLRGHLDRLEVGGASGRPGTPLAECTSTRRPVVVPDLRDHDSPDAAALVAAGIRSMWAVPLVAGHEVLGTLSGYGTAAGGVTDEALELASLYAAQAAAAVERDRFLATVTRRNRTLETLRQVLETLAGPVGEDAGLVIALEALRVGLGAEGLALSGPDDADAREASAQEASARGPDAHEPGEQVVGHVVGEGDGGWARRTDVPLAPDAVVTRQDDGRAVLIAVVAGPERRHVLAARWAAGEAPRDGAAELLVDGAHSVLLALERRAHEAARQEATALRRSNELQRTFLSRLSHELRTPLTAIHGYADTLRQPDVAWDHSSTRRFLDTIAHESDRLGDLVTDLLDASAIEAGVLRLQLHWCELKPIIEAAVACVPTTPAEAIAVEVPDDLPPIVADHGRIEQALVNLLGNAVRHTPHGTPIRVGARMVRRPDSDVVEIVVADRGPGLPDHVAESPFVAGIRGRGDGAGLGMSITRGIVVAHGGTVGVSTGPGGTTITLGLPVEGPTEEDPGWDLDDRGGRSHHTEATR</sequence>
<keyword evidence="4" id="KW-0597">Phosphoprotein</keyword>
<evidence type="ECO:0000256" key="1">
    <source>
        <dbReference type="ARBA" id="ARBA00000085"/>
    </source>
</evidence>
<dbReference type="OrthoDB" id="9806130at2"/>
<dbReference type="Gene3D" id="1.10.287.130">
    <property type="match status" value="1"/>
</dbReference>
<evidence type="ECO:0000313" key="13">
    <source>
        <dbReference type="EMBL" id="AXV07990.1"/>
    </source>
</evidence>
<keyword evidence="9" id="KW-0902">Two-component regulatory system</keyword>
<dbReference type="InterPro" id="IPR003439">
    <property type="entry name" value="ABC_transporter-like_ATP-bd"/>
</dbReference>
<dbReference type="PANTHER" id="PTHR43790">
    <property type="entry name" value="CARBOHYDRATE TRANSPORT ATP-BINDING PROTEIN MG119-RELATED"/>
    <property type="match status" value="1"/>
</dbReference>
<evidence type="ECO:0000256" key="5">
    <source>
        <dbReference type="ARBA" id="ARBA00022679"/>
    </source>
</evidence>
<dbReference type="GO" id="GO:0005886">
    <property type="term" value="C:plasma membrane"/>
    <property type="evidence" value="ECO:0007669"/>
    <property type="project" value="UniProtKB-SubCell"/>
</dbReference>
<dbReference type="CDD" id="cd00082">
    <property type="entry name" value="HisKA"/>
    <property type="match status" value="1"/>
</dbReference>
<evidence type="ECO:0000256" key="6">
    <source>
        <dbReference type="ARBA" id="ARBA00022741"/>
    </source>
</evidence>
<dbReference type="SMART" id="SM00388">
    <property type="entry name" value="HisKA"/>
    <property type="match status" value="1"/>
</dbReference>
<feature type="region of interest" description="Disordered" evidence="10">
    <location>
        <begin position="814"/>
        <end position="842"/>
    </location>
</feature>
<evidence type="ECO:0000256" key="2">
    <source>
        <dbReference type="ARBA" id="ARBA00004236"/>
    </source>
</evidence>
<dbReference type="AlphaFoldDB" id="A0A346Y0J3"/>
<evidence type="ECO:0000256" key="4">
    <source>
        <dbReference type="ARBA" id="ARBA00022553"/>
    </source>
</evidence>
<dbReference type="SMART" id="SM00387">
    <property type="entry name" value="HATPase_c"/>
    <property type="match status" value="1"/>
</dbReference>
<accession>A0A346Y0J3</accession>
<dbReference type="SUPFAM" id="SSF55874">
    <property type="entry name" value="ATPase domain of HSP90 chaperone/DNA topoisomerase II/histidine kinase"/>
    <property type="match status" value="1"/>
</dbReference>
<keyword evidence="14" id="KW-1185">Reference proteome</keyword>
<dbReference type="Proteomes" id="UP000264006">
    <property type="component" value="Chromosome"/>
</dbReference>
<dbReference type="PRINTS" id="PR00344">
    <property type="entry name" value="BCTRLSENSOR"/>
</dbReference>
<feature type="region of interest" description="Disordered" evidence="10">
    <location>
        <begin position="471"/>
        <end position="498"/>
    </location>
</feature>
<dbReference type="Pfam" id="PF02518">
    <property type="entry name" value="HATPase_c"/>
    <property type="match status" value="1"/>
</dbReference>
<proteinExistence type="predicted"/>
<keyword evidence="7" id="KW-0418">Kinase</keyword>
<dbReference type="InterPro" id="IPR027417">
    <property type="entry name" value="P-loop_NTPase"/>
</dbReference>
<dbReference type="PROSITE" id="PS50109">
    <property type="entry name" value="HIS_KIN"/>
    <property type="match status" value="1"/>
</dbReference>
<evidence type="ECO:0000256" key="7">
    <source>
        <dbReference type="ARBA" id="ARBA00022777"/>
    </source>
</evidence>
<dbReference type="Gene3D" id="3.30.565.10">
    <property type="entry name" value="Histidine kinase-like ATPase, C-terminal domain"/>
    <property type="match status" value="1"/>
</dbReference>
<dbReference type="InterPro" id="IPR004358">
    <property type="entry name" value="Sig_transdc_His_kin-like_C"/>
</dbReference>
<gene>
    <name evidence="13" type="ORF">DVS28_a3315</name>
</gene>
<protein>
    <recommendedName>
        <fullName evidence="3">histidine kinase</fullName>
        <ecNumber evidence="3">2.7.13.3</ecNumber>
    </recommendedName>
</protein>
<dbReference type="Pfam" id="PF00005">
    <property type="entry name" value="ABC_tran"/>
    <property type="match status" value="1"/>
</dbReference>
<dbReference type="Gene3D" id="3.30.450.40">
    <property type="match status" value="1"/>
</dbReference>
<evidence type="ECO:0000259" key="11">
    <source>
        <dbReference type="PROSITE" id="PS50109"/>
    </source>
</evidence>
<dbReference type="CDD" id="cd00075">
    <property type="entry name" value="HATPase"/>
    <property type="match status" value="1"/>
</dbReference>
<dbReference type="SUPFAM" id="SSF47384">
    <property type="entry name" value="Homodimeric domain of signal transducing histidine kinase"/>
    <property type="match status" value="1"/>
</dbReference>
<dbReference type="InterPro" id="IPR003594">
    <property type="entry name" value="HATPase_dom"/>
</dbReference>
<dbReference type="InterPro" id="IPR036097">
    <property type="entry name" value="HisK_dim/P_sf"/>
</dbReference>
<evidence type="ECO:0000256" key="3">
    <source>
        <dbReference type="ARBA" id="ARBA00012438"/>
    </source>
</evidence>
<keyword evidence="8 13" id="KW-0067">ATP-binding</keyword>
<dbReference type="InterPro" id="IPR003018">
    <property type="entry name" value="GAF"/>
</dbReference>
<dbReference type="EMBL" id="CP031165">
    <property type="protein sequence ID" value="AXV07990.1"/>
    <property type="molecule type" value="Genomic_DNA"/>
</dbReference>
<dbReference type="Gene3D" id="3.40.50.300">
    <property type="entry name" value="P-loop containing nucleotide triphosphate hydrolases"/>
    <property type="match status" value="1"/>
</dbReference>
<name>A0A346Y0J3_9ACTN</name>
<comment type="catalytic activity">
    <reaction evidence="1">
        <text>ATP + protein L-histidine = ADP + protein N-phospho-L-histidine.</text>
        <dbReference type="EC" id="2.7.13.3"/>
    </reaction>
</comment>
<keyword evidence="6" id="KW-0547">Nucleotide-binding</keyword>
<dbReference type="SMART" id="SM00382">
    <property type="entry name" value="AAA"/>
    <property type="match status" value="1"/>
</dbReference>
<organism evidence="13 14">
    <name type="scientific">Euzebya pacifica</name>
    <dbReference type="NCBI Taxonomy" id="1608957"/>
    <lineage>
        <taxon>Bacteria</taxon>
        <taxon>Bacillati</taxon>
        <taxon>Actinomycetota</taxon>
        <taxon>Nitriliruptoria</taxon>
        <taxon>Euzebyales</taxon>
    </lineage>
</organism>
<reference evidence="13 14" key="1">
    <citation type="submission" date="2018-09" db="EMBL/GenBank/DDBJ databases">
        <title>Complete genome sequence of Euzebya sp. DY32-46 isolated from seawater of Pacific Ocean.</title>
        <authorList>
            <person name="Xu L."/>
            <person name="Wu Y.-H."/>
            <person name="Xu X.-W."/>
        </authorList>
    </citation>
    <scope>NUCLEOTIDE SEQUENCE [LARGE SCALE GENOMIC DNA]</scope>
    <source>
        <strain evidence="13 14">DY32-46</strain>
    </source>
</reference>